<dbReference type="STRING" id="554065.E1Z3A7"/>
<keyword evidence="2" id="KW-1133">Transmembrane helix</keyword>
<dbReference type="InterPro" id="IPR029058">
    <property type="entry name" value="AB_hydrolase_fold"/>
</dbReference>
<dbReference type="EMBL" id="GL433835">
    <property type="protein sequence ID" value="EFN59806.1"/>
    <property type="molecule type" value="Genomic_DNA"/>
</dbReference>
<dbReference type="Gene3D" id="3.40.50.1820">
    <property type="entry name" value="alpha/beta hydrolase"/>
    <property type="match status" value="3"/>
</dbReference>
<feature type="domain" description="AB hydrolase-1" evidence="3">
    <location>
        <begin position="537"/>
        <end position="698"/>
    </location>
</feature>
<keyword evidence="2" id="KW-0472">Membrane</keyword>
<keyword evidence="2" id="KW-0812">Transmembrane</keyword>
<protein>
    <recommendedName>
        <fullName evidence="3">AB hydrolase-1 domain-containing protein</fullName>
    </recommendedName>
</protein>
<feature type="region of interest" description="Disordered" evidence="1">
    <location>
        <begin position="483"/>
        <end position="519"/>
    </location>
</feature>
<dbReference type="PANTHER" id="PTHR43689:SF1">
    <property type="entry name" value="ALPHA_BETA-HYDROLASES SUPERFAMILY PROTEIN"/>
    <property type="match status" value="1"/>
</dbReference>
<dbReference type="GeneID" id="17359473"/>
<feature type="compositionally biased region" description="Low complexity" evidence="1">
    <location>
        <begin position="489"/>
        <end position="511"/>
    </location>
</feature>
<dbReference type="OrthoDB" id="19657at2759"/>
<dbReference type="InterPro" id="IPR000073">
    <property type="entry name" value="AB_hydrolase_1"/>
</dbReference>
<dbReference type="Proteomes" id="UP000008141">
    <property type="component" value="Unassembled WGS sequence"/>
</dbReference>
<feature type="transmembrane region" description="Helical" evidence="2">
    <location>
        <begin position="535"/>
        <end position="560"/>
    </location>
</feature>
<gene>
    <name evidence="4" type="ORF">CHLNCDRAFT_56595</name>
</gene>
<reference evidence="4 5" key="1">
    <citation type="journal article" date="2010" name="Plant Cell">
        <title>The Chlorella variabilis NC64A genome reveals adaptation to photosymbiosis, coevolution with viruses, and cryptic sex.</title>
        <authorList>
            <person name="Blanc G."/>
            <person name="Duncan G."/>
            <person name="Agarkova I."/>
            <person name="Borodovsky M."/>
            <person name="Gurnon J."/>
            <person name="Kuo A."/>
            <person name="Lindquist E."/>
            <person name="Lucas S."/>
            <person name="Pangilinan J."/>
            <person name="Polle J."/>
            <person name="Salamov A."/>
            <person name="Terry A."/>
            <person name="Yamada T."/>
            <person name="Dunigan D.D."/>
            <person name="Grigoriev I.V."/>
            <person name="Claverie J.M."/>
            <person name="Van Etten J.L."/>
        </authorList>
    </citation>
    <scope>NUCLEOTIDE SEQUENCE [LARGE SCALE GENOMIC DNA]</scope>
    <source>
        <strain evidence="4 5">NC64A</strain>
    </source>
</reference>
<feature type="region of interest" description="Disordered" evidence="1">
    <location>
        <begin position="330"/>
        <end position="391"/>
    </location>
</feature>
<feature type="compositionally biased region" description="Polar residues" evidence="1">
    <location>
        <begin position="356"/>
        <end position="370"/>
    </location>
</feature>
<proteinExistence type="predicted"/>
<feature type="compositionally biased region" description="Low complexity" evidence="1">
    <location>
        <begin position="380"/>
        <end position="391"/>
    </location>
</feature>
<dbReference type="AlphaFoldDB" id="E1Z3A7"/>
<dbReference type="InParanoid" id="E1Z3A7"/>
<dbReference type="PANTHER" id="PTHR43689">
    <property type="entry name" value="HYDROLASE"/>
    <property type="match status" value="1"/>
</dbReference>
<keyword evidence="5" id="KW-1185">Reference proteome</keyword>
<dbReference type="RefSeq" id="XP_005851908.1">
    <property type="nucleotide sequence ID" value="XM_005851846.1"/>
</dbReference>
<feature type="compositionally biased region" description="Low complexity" evidence="1">
    <location>
        <begin position="330"/>
        <end position="341"/>
    </location>
</feature>
<evidence type="ECO:0000256" key="2">
    <source>
        <dbReference type="SAM" id="Phobius"/>
    </source>
</evidence>
<name>E1Z3A7_CHLVA</name>
<evidence type="ECO:0000313" key="5">
    <source>
        <dbReference type="Proteomes" id="UP000008141"/>
    </source>
</evidence>
<evidence type="ECO:0000259" key="3">
    <source>
        <dbReference type="Pfam" id="PF12697"/>
    </source>
</evidence>
<sequence length="708" mass="73928">MFGTSLKRVGSADRLAQASTALPPAAGASHAASHRHQRRLALRFRGCRLGLPVPSEMWGAAALAARMARPSCIQPQQLHRAASAVLAQAFSAAAVPPPSGPVSEDNPKALAEALEWQPRLSAAEEAASLLGPAAICAAVYAATAPASVQPLYATAMALLYGALVLGTHMWLVERRYKAVQRSERELAASDSCFFMAEGIQLHYKRRAPLGLSRPAGIGGRGNGSMLGSQQQQQQAAAASAPAAVVHCLHGFGASSYRQGEVAVAGWSFVQQEMADALHAVVTAHDMPGFGLSQRPRSPSYYTLHFNGDTALSILDAELSAAQQAAAVSHSAASTTSSSPAAALPPQQKEQLRSHPVQKSASAGSVDSTGSADDCTGDSFAAGGPSPAAPSAAWPKRVLIGHSMGGAAAAEGVISCSEGVDALVLVAPAIVAFWLGPPEEAAGDPMATARSTDHGLLPGLRPLGTCGAGLAVVEELVAAEDAPGEIQRWPSSSSSSSSPLLSRSDSASSTSGATGGRRRKLGVAGRAQRVVRAAAVVAKATLLLLVRLLLAVATPLLVVLLRRLVRSRRFWERGLASAWYDGRKVTSSYVDAYRSGQLVRGWEEGILRFLAARFDEKAGFWGSLREAVQGEGHLTQAERLAAVVRRCGIRVLIVHGSSDVLVPAANSRRLAALLPNAELAVFEGCGHMPQEECPERFVETVQRFVDSLD</sequence>
<organism evidence="5">
    <name type="scientific">Chlorella variabilis</name>
    <name type="common">Green alga</name>
    <dbReference type="NCBI Taxonomy" id="554065"/>
    <lineage>
        <taxon>Eukaryota</taxon>
        <taxon>Viridiplantae</taxon>
        <taxon>Chlorophyta</taxon>
        <taxon>core chlorophytes</taxon>
        <taxon>Trebouxiophyceae</taxon>
        <taxon>Chlorellales</taxon>
        <taxon>Chlorellaceae</taxon>
        <taxon>Chlorella clade</taxon>
        <taxon>Chlorella</taxon>
    </lineage>
</organism>
<dbReference type="eggNOG" id="KOG1454">
    <property type="taxonomic scope" value="Eukaryota"/>
</dbReference>
<accession>E1Z3A7</accession>
<feature type="transmembrane region" description="Helical" evidence="2">
    <location>
        <begin position="151"/>
        <end position="172"/>
    </location>
</feature>
<dbReference type="Pfam" id="PF12697">
    <property type="entry name" value="Abhydrolase_6"/>
    <property type="match status" value="1"/>
</dbReference>
<dbReference type="SUPFAM" id="SSF53474">
    <property type="entry name" value="alpha/beta-Hydrolases"/>
    <property type="match status" value="1"/>
</dbReference>
<evidence type="ECO:0000256" key="1">
    <source>
        <dbReference type="SAM" id="MobiDB-lite"/>
    </source>
</evidence>
<evidence type="ECO:0000313" key="4">
    <source>
        <dbReference type="EMBL" id="EFN59806.1"/>
    </source>
</evidence>
<dbReference type="KEGG" id="cvr:CHLNCDRAFT_56595"/>